<organism evidence="2 3">
    <name type="scientific">Roseateles subflavus</name>
    <dbReference type="NCBI Taxonomy" id="3053353"/>
    <lineage>
        <taxon>Bacteria</taxon>
        <taxon>Pseudomonadati</taxon>
        <taxon>Pseudomonadota</taxon>
        <taxon>Betaproteobacteria</taxon>
        <taxon>Burkholderiales</taxon>
        <taxon>Sphaerotilaceae</taxon>
        <taxon>Roseateles</taxon>
    </lineage>
</organism>
<comment type="caution">
    <text evidence="2">The sequence shown here is derived from an EMBL/GenBank/DDBJ whole genome shotgun (WGS) entry which is preliminary data.</text>
</comment>
<sequence>METTMNMDTPDPAGDATCPIKQAETNLAAARAAVLSELEQDAMRSEGSGAQERRREEHMQRLRDEEYRCERALEAVKRSKGVD</sequence>
<dbReference type="Proteomes" id="UP001238603">
    <property type="component" value="Unassembled WGS sequence"/>
</dbReference>
<evidence type="ECO:0000313" key="2">
    <source>
        <dbReference type="EMBL" id="MDL5034426.1"/>
    </source>
</evidence>
<reference evidence="2 3" key="1">
    <citation type="submission" date="2023-06" db="EMBL/GenBank/DDBJ databases">
        <title>Pelomonas sp. APW6 16S ribosomal RNA gene genome sequencing and assembly.</title>
        <authorList>
            <person name="Woo H."/>
        </authorList>
    </citation>
    <scope>NUCLEOTIDE SEQUENCE [LARGE SCALE GENOMIC DNA]</scope>
    <source>
        <strain evidence="2 3">APW6</strain>
    </source>
</reference>
<accession>A0ABT7LNI0</accession>
<dbReference type="RefSeq" id="WP_285984501.1">
    <property type="nucleotide sequence ID" value="NZ_JASVDS010000008.1"/>
</dbReference>
<name>A0ABT7LNI0_9BURK</name>
<feature type="compositionally biased region" description="Basic and acidic residues" evidence="1">
    <location>
        <begin position="51"/>
        <end position="65"/>
    </location>
</feature>
<evidence type="ECO:0000256" key="1">
    <source>
        <dbReference type="SAM" id="MobiDB-lite"/>
    </source>
</evidence>
<evidence type="ECO:0000313" key="3">
    <source>
        <dbReference type="Proteomes" id="UP001238603"/>
    </source>
</evidence>
<gene>
    <name evidence="2" type="ORF">QRD43_21160</name>
</gene>
<feature type="region of interest" description="Disordered" evidence="1">
    <location>
        <begin position="39"/>
        <end position="65"/>
    </location>
</feature>
<dbReference type="EMBL" id="JASVDS010000008">
    <property type="protein sequence ID" value="MDL5034426.1"/>
    <property type="molecule type" value="Genomic_DNA"/>
</dbReference>
<proteinExistence type="predicted"/>
<keyword evidence="3" id="KW-1185">Reference proteome</keyword>
<protein>
    <submittedName>
        <fullName evidence="2">Uncharacterized protein</fullName>
    </submittedName>
</protein>